<dbReference type="InterPro" id="IPR040447">
    <property type="entry name" value="RRM_Rrp7"/>
</dbReference>
<dbReference type="OrthoDB" id="5390at2759"/>
<dbReference type="PANTHER" id="PTHR13191:SF0">
    <property type="entry name" value="RIBOSOMAL RNA-PROCESSING PROTEIN 7 HOMOLOG A-RELATED"/>
    <property type="match status" value="1"/>
</dbReference>
<dbReference type="KEGG" id="sla:SERLADRAFT_476432"/>
<dbReference type="InterPro" id="IPR040446">
    <property type="entry name" value="RRP7"/>
</dbReference>
<feature type="domain" description="Rrp7 RRM-like N-terminal" evidence="4">
    <location>
        <begin position="8"/>
        <end position="165"/>
    </location>
</feature>
<dbReference type="GO" id="GO:0000028">
    <property type="term" value="P:ribosomal small subunit assembly"/>
    <property type="evidence" value="ECO:0007669"/>
    <property type="project" value="TreeGrafter"/>
</dbReference>
<dbReference type="InterPro" id="IPR012677">
    <property type="entry name" value="Nucleotide-bd_a/b_plait_sf"/>
</dbReference>
<comment type="similarity">
    <text evidence="1">Belongs to the RRP7 family.</text>
</comment>
<dbReference type="Proteomes" id="UP000008064">
    <property type="component" value="Unassembled WGS sequence"/>
</dbReference>
<evidence type="ECO:0000259" key="3">
    <source>
        <dbReference type="Pfam" id="PF12923"/>
    </source>
</evidence>
<reference evidence="5" key="1">
    <citation type="submission" date="2011-04" db="EMBL/GenBank/DDBJ databases">
        <title>Evolution of plant cell wall degrading machinery underlies the functional diversity of forest fungi.</title>
        <authorList>
            <consortium name="US DOE Joint Genome Institute (JGI-PGF)"/>
            <person name="Eastwood D.C."/>
            <person name="Floudas D."/>
            <person name="Binder M."/>
            <person name="Majcherczyk A."/>
            <person name="Schneider P."/>
            <person name="Aerts A."/>
            <person name="Asiegbu F.O."/>
            <person name="Baker S.E."/>
            <person name="Barry K."/>
            <person name="Bendiksby M."/>
            <person name="Blumentritt M."/>
            <person name="Coutinho P.M."/>
            <person name="Cullen D."/>
            <person name="Cullen D."/>
            <person name="Gathman A."/>
            <person name="Goodell B."/>
            <person name="Henrissat B."/>
            <person name="Ihrmark K."/>
            <person name="Kauserud H."/>
            <person name="Kohler A."/>
            <person name="LaButti K."/>
            <person name="Lapidus A."/>
            <person name="Lavin J.L."/>
            <person name="Lee Y.-H."/>
            <person name="Lindquist E."/>
            <person name="Lilly W."/>
            <person name="Lucas S."/>
            <person name="Morin E."/>
            <person name="Murat C."/>
            <person name="Oguiza J.A."/>
            <person name="Park J."/>
            <person name="Pisabarro A.G."/>
            <person name="Riley R."/>
            <person name="Rosling A."/>
            <person name="Salamov A."/>
            <person name="Schmidt O."/>
            <person name="Schmutz J."/>
            <person name="Skrede I."/>
            <person name="Stenlid J."/>
            <person name="Wiebenga A."/>
            <person name="Xie X."/>
            <person name="Kues U."/>
            <person name="Hibbett D.S."/>
            <person name="Hoffmeister D."/>
            <person name="Hogberg N."/>
            <person name="Martin F."/>
            <person name="Grigoriev I.V."/>
            <person name="Watkinson S.C."/>
        </authorList>
    </citation>
    <scope>NUCLEOTIDE SEQUENCE</scope>
    <source>
        <strain evidence="5">S7.9</strain>
    </source>
</reference>
<feature type="domain" description="Ribosomal RNA-processing protein 7 C-terminal" evidence="3">
    <location>
        <begin position="191"/>
        <end position="318"/>
    </location>
</feature>
<dbReference type="GO" id="GO:0032545">
    <property type="term" value="C:CURI complex"/>
    <property type="evidence" value="ECO:0007669"/>
    <property type="project" value="TreeGrafter"/>
</dbReference>
<sequence length="318" mass="35648">MNTLPITVSGFTVLPVTYQKSTHIIYARPHAVSKSAKSKNRNLPDGRTLFLVNVPPDASEREISLLFKSCGTVERVVFDHSPEEELRNEESDSDSEVAEEDVEIQDAEGQPEEQPRKKRKVSKEKQPKAPTVTPLSTTQLRTLRNTGGCAHVIFLDSSALDKAISGPIKPKSWPTSEEPRGLTHYMALHDSCRPPLDTVRAHADSAIELYDYEQAKNKQQAAYRKGEAVVDEDGFTLVTRGGAYGQTLGGGVGVANKKFQETGKMNNRKKKEGKEKESFYAFQKAEKQRKAIVDIKKNWEADKARIEKLKESRKYKPY</sequence>
<organism>
    <name type="scientific">Serpula lacrymans var. lacrymans (strain S7.9)</name>
    <name type="common">Dry rot fungus</name>
    <dbReference type="NCBI Taxonomy" id="578457"/>
    <lineage>
        <taxon>Eukaryota</taxon>
        <taxon>Fungi</taxon>
        <taxon>Dikarya</taxon>
        <taxon>Basidiomycota</taxon>
        <taxon>Agaricomycotina</taxon>
        <taxon>Agaricomycetes</taxon>
        <taxon>Agaricomycetidae</taxon>
        <taxon>Boletales</taxon>
        <taxon>Coniophorineae</taxon>
        <taxon>Serpulaceae</taxon>
        <taxon>Serpula</taxon>
    </lineage>
</organism>
<evidence type="ECO:0000256" key="1">
    <source>
        <dbReference type="ARBA" id="ARBA00006110"/>
    </source>
</evidence>
<dbReference type="CDD" id="cd12293">
    <property type="entry name" value="dRRM_Rrp7p"/>
    <property type="match status" value="1"/>
</dbReference>
<evidence type="ECO:0000259" key="4">
    <source>
        <dbReference type="Pfam" id="PF17799"/>
    </source>
</evidence>
<dbReference type="GO" id="GO:0003676">
    <property type="term" value="F:nucleic acid binding"/>
    <property type="evidence" value="ECO:0007669"/>
    <property type="project" value="InterPro"/>
</dbReference>
<dbReference type="GeneID" id="18820807"/>
<dbReference type="InterPro" id="IPR035979">
    <property type="entry name" value="RBD_domain_sf"/>
</dbReference>
<accession>F8P7E9</accession>
<dbReference type="AlphaFoldDB" id="F8P7E9"/>
<name>F8P7E9_SERL9</name>
<feature type="compositionally biased region" description="Basic and acidic residues" evidence="2">
    <location>
        <begin position="80"/>
        <end position="90"/>
    </location>
</feature>
<dbReference type="Pfam" id="PF12923">
    <property type="entry name" value="RRP7"/>
    <property type="match status" value="1"/>
</dbReference>
<evidence type="ECO:0000313" key="5">
    <source>
        <dbReference type="EMBL" id="EGO21365.1"/>
    </source>
</evidence>
<dbReference type="GO" id="GO:0034456">
    <property type="term" value="C:UTP-C complex"/>
    <property type="evidence" value="ECO:0007669"/>
    <property type="project" value="TreeGrafter"/>
</dbReference>
<protein>
    <recommendedName>
        <fullName evidence="6">RRM domain-containing protein</fullName>
    </recommendedName>
</protein>
<dbReference type="SUPFAM" id="SSF54928">
    <property type="entry name" value="RNA-binding domain, RBD"/>
    <property type="match status" value="1"/>
</dbReference>
<evidence type="ECO:0008006" key="6">
    <source>
        <dbReference type="Google" id="ProtNLM"/>
    </source>
</evidence>
<dbReference type="EMBL" id="GL945439">
    <property type="protein sequence ID" value="EGO21365.1"/>
    <property type="molecule type" value="Genomic_DNA"/>
</dbReference>
<dbReference type="Gene3D" id="6.10.250.1770">
    <property type="match status" value="1"/>
</dbReference>
<dbReference type="PANTHER" id="PTHR13191">
    <property type="entry name" value="RIBOSOMAL RNA PROCESSING PROTEIN 7-RELATED"/>
    <property type="match status" value="1"/>
</dbReference>
<feature type="compositionally biased region" description="Acidic residues" evidence="2">
    <location>
        <begin position="91"/>
        <end position="111"/>
    </location>
</feature>
<proteinExistence type="inferred from homology"/>
<feature type="region of interest" description="Disordered" evidence="2">
    <location>
        <begin position="80"/>
        <end position="139"/>
    </location>
</feature>
<dbReference type="Pfam" id="PF17799">
    <property type="entry name" value="RRM_Rrp7"/>
    <property type="match status" value="1"/>
</dbReference>
<dbReference type="CDD" id="cd12950">
    <property type="entry name" value="RRP7_Rrp7p"/>
    <property type="match status" value="1"/>
</dbReference>
<dbReference type="Gene3D" id="3.30.70.330">
    <property type="match status" value="1"/>
</dbReference>
<dbReference type="RefSeq" id="XP_007322322.1">
    <property type="nucleotide sequence ID" value="XM_007322260.1"/>
</dbReference>
<dbReference type="HOGENOM" id="CLU_036234_0_0_1"/>
<evidence type="ECO:0000256" key="2">
    <source>
        <dbReference type="SAM" id="MobiDB-lite"/>
    </source>
</evidence>
<gene>
    <name evidence="5" type="ORF">SERLADRAFT_476432</name>
</gene>
<dbReference type="GO" id="GO:0006364">
    <property type="term" value="P:rRNA processing"/>
    <property type="evidence" value="ECO:0007669"/>
    <property type="project" value="TreeGrafter"/>
</dbReference>
<dbReference type="InterPro" id="IPR024326">
    <property type="entry name" value="RRP7_C"/>
</dbReference>